<keyword evidence="10" id="KW-1185">Reference proteome</keyword>
<dbReference type="Pfam" id="PF02872">
    <property type="entry name" value="5_nucleotid_C"/>
    <property type="match status" value="1"/>
</dbReference>
<dbReference type="SUPFAM" id="SSF56300">
    <property type="entry name" value="Metallo-dependent phosphatases"/>
    <property type="match status" value="1"/>
</dbReference>
<keyword evidence="5" id="KW-0547">Nucleotide-binding</keyword>
<feature type="compositionally biased region" description="Polar residues" evidence="6">
    <location>
        <begin position="1"/>
        <end position="16"/>
    </location>
</feature>
<evidence type="ECO:0000256" key="6">
    <source>
        <dbReference type="SAM" id="MobiDB-lite"/>
    </source>
</evidence>
<dbReference type="InterPro" id="IPR019931">
    <property type="entry name" value="LPXTG_anchor"/>
</dbReference>
<keyword evidence="5" id="KW-0378">Hydrolase</keyword>
<keyword evidence="4" id="KW-0572">Peptidoglycan-anchor</keyword>
<proteinExistence type="inferred from homology"/>
<dbReference type="Gene3D" id="3.60.21.10">
    <property type="match status" value="1"/>
</dbReference>
<dbReference type="InterPro" id="IPR036907">
    <property type="entry name" value="5'-Nucleotdase_C_sf"/>
</dbReference>
<feature type="compositionally biased region" description="Low complexity" evidence="6">
    <location>
        <begin position="662"/>
        <end position="673"/>
    </location>
</feature>
<dbReference type="PRINTS" id="PR01607">
    <property type="entry name" value="APYRASEFAMLY"/>
</dbReference>
<feature type="compositionally biased region" description="Acidic residues" evidence="6">
    <location>
        <begin position="610"/>
        <end position="619"/>
    </location>
</feature>
<comment type="similarity">
    <text evidence="5">Belongs to the 5'-nucleotidase family.</text>
</comment>
<dbReference type="Pfam" id="PF00149">
    <property type="entry name" value="Metallophos"/>
    <property type="match status" value="1"/>
</dbReference>
<keyword evidence="7" id="KW-1133">Transmembrane helix</keyword>
<evidence type="ECO:0000256" key="7">
    <source>
        <dbReference type="SAM" id="Phobius"/>
    </source>
</evidence>
<dbReference type="PROSITE" id="PS00786">
    <property type="entry name" value="5_NUCLEOTIDASE_2"/>
    <property type="match status" value="1"/>
</dbReference>
<dbReference type="RefSeq" id="WP_096882317.1">
    <property type="nucleotide sequence ID" value="NZ_CP023482.1"/>
</dbReference>
<dbReference type="Gene3D" id="3.90.780.10">
    <property type="entry name" value="5'-Nucleotidase, C-terminal domain"/>
    <property type="match status" value="1"/>
</dbReference>
<feature type="transmembrane region" description="Helical" evidence="7">
    <location>
        <begin position="687"/>
        <end position="705"/>
    </location>
</feature>
<feature type="domain" description="Gram-positive cocci surface proteins LPxTG" evidence="8">
    <location>
        <begin position="679"/>
        <end position="710"/>
    </location>
</feature>
<dbReference type="NCBIfam" id="TIGR01167">
    <property type="entry name" value="LPXTG_anchor"/>
    <property type="match status" value="1"/>
</dbReference>
<keyword evidence="7" id="KW-0812">Transmembrane</keyword>
<dbReference type="InterPro" id="IPR008334">
    <property type="entry name" value="5'-Nucleotdase_C"/>
</dbReference>
<protein>
    <submittedName>
        <fullName evidence="9">Bifunctional metallophosphatase/5'-nucleotidase</fullName>
    </submittedName>
</protein>
<evidence type="ECO:0000256" key="5">
    <source>
        <dbReference type="RuleBase" id="RU362119"/>
    </source>
</evidence>
<gene>
    <name evidence="9" type="ORF">COP05_00350</name>
</gene>
<reference evidence="9 10" key="1">
    <citation type="journal article" date="2016" name="Int. J. Syst. Evol. Microbiol.">
        <title>Dermabacter jinjuensis sp. nov., a novel species of the genus Dermabacter isolated from a clinical specimen.</title>
        <authorList>
            <person name="Park Y.K."/>
            <person name="Lee K.M."/>
            <person name="Lee W.K."/>
            <person name="Cho M.J."/>
            <person name="Lee H.S."/>
            <person name="Cho Y.G."/>
            <person name="Lee Y.C."/>
            <person name="Lee W.K."/>
            <person name="Seong W.K."/>
            <person name="Hwang K.J."/>
        </authorList>
    </citation>
    <scope>NUCLEOTIDE SEQUENCE [LARGE SCALE GENOMIC DNA]</scope>
    <source>
        <strain evidence="9 10">32T</strain>
    </source>
</reference>
<evidence type="ECO:0000259" key="8">
    <source>
        <dbReference type="PROSITE" id="PS50847"/>
    </source>
</evidence>
<evidence type="ECO:0000313" key="9">
    <source>
        <dbReference type="EMBL" id="ATH95716.1"/>
    </source>
</evidence>
<dbReference type="InterPro" id="IPR004843">
    <property type="entry name" value="Calcineurin-like_PHP"/>
</dbReference>
<evidence type="ECO:0000256" key="3">
    <source>
        <dbReference type="ARBA" id="ARBA00022729"/>
    </source>
</evidence>
<dbReference type="PANTHER" id="PTHR11575:SF6">
    <property type="entry name" value="2',3'-CYCLIC-NUCLEOTIDE 2'-PHOSPHODIESTERASE_3'-NUCLEOTIDASE"/>
    <property type="match status" value="1"/>
</dbReference>
<dbReference type="SUPFAM" id="SSF55816">
    <property type="entry name" value="5'-nucleotidase (syn. UDP-sugar hydrolase), C-terminal domain"/>
    <property type="match status" value="1"/>
</dbReference>
<feature type="compositionally biased region" description="Acidic residues" evidence="6">
    <location>
        <begin position="629"/>
        <end position="644"/>
    </location>
</feature>
<feature type="region of interest" description="Disordered" evidence="6">
    <location>
        <begin position="606"/>
        <end position="682"/>
    </location>
</feature>
<keyword evidence="7" id="KW-0472">Membrane</keyword>
<dbReference type="EMBL" id="CP023482">
    <property type="protein sequence ID" value="ATH95716.1"/>
    <property type="molecule type" value="Genomic_DNA"/>
</dbReference>
<name>A0ABN5DL03_9MICO</name>
<dbReference type="InterPro" id="IPR006146">
    <property type="entry name" value="5'-Nucleotdase_CS"/>
</dbReference>
<feature type="compositionally biased region" description="Basic and acidic residues" evidence="6">
    <location>
        <begin position="22"/>
        <end position="31"/>
    </location>
</feature>
<sequence>MSPTLTRRSHAQSNGSCAHRPTLFDRGRPAFATDGDRTDIKDITILATTDTHGTALNYNYFTGEPFGTKENPKNLRGMDHLATAITEIRKDKGENAVALLDNGDANQGSSLETVYKRDHAKGDVDPIATIYNHLKYDAGVVGNHEFNYGLDELQDYKGALEFPLLGANVTDKKTGKSYLDPYTFINKTTADGHDVKIAVIGVVTPGIPGWDGKKVESLNFGDQVEAVQKYVPEVKEKGADIVVVLAHTGLDPEGYEWNAADLQENAARSIAENTSGVDVVIGGHSHQTDQVQNYYTNKDGHEVLFTQPGYHGRFLSNVTIPLSLDNGKVVVDWNEKEKPSAEAVKAADYAADPEIEKLISDWHEKTKKWVETVVAKATEDMPAATSAWEDTAILDFINYVQTEEIKRAMKGTENEGLPIVAEASPFSREAVFKKGDVTIADMAALYIYDNTLFGVKMNGAQLKEYLEHSARYYKQQEEGAKIDDWSTVTNAQYDGMTRGIPDYSYDVLSGVNYHINISKPVGESIENLTWPDDTPVGDDDEFILAVNNYRQSGGSGYPAVKDAEIVYDEQMAIRDLMIDWASENSTIDPANFFVKNWTVGTSAAPAVDLPIDDGAEEPSDQGGDPAEGPSEDSTDGGDSGDADGGDTTPGDGNGGTAEPSTPGKAAPGKPAAGRGSGHLPRTGAESLAVAGLAFALLTAGGAMIARRRRA</sequence>
<accession>A0ABN5DL03</accession>
<dbReference type="InterPro" id="IPR029052">
    <property type="entry name" value="Metallo-depent_PP-like"/>
</dbReference>
<keyword evidence="3" id="KW-0732">Signal</keyword>
<organism evidence="9 10">
    <name type="scientific">Dermabacter jinjuensis</name>
    <dbReference type="NCBI Taxonomy" id="1667168"/>
    <lineage>
        <taxon>Bacteria</taxon>
        <taxon>Bacillati</taxon>
        <taxon>Actinomycetota</taxon>
        <taxon>Actinomycetes</taxon>
        <taxon>Micrococcales</taxon>
        <taxon>Dermabacteraceae</taxon>
        <taxon>Dermabacter</taxon>
    </lineage>
</organism>
<keyword evidence="1" id="KW-0134">Cell wall</keyword>
<dbReference type="InterPro" id="IPR006179">
    <property type="entry name" value="5_nucleotidase/apyrase"/>
</dbReference>
<evidence type="ECO:0000313" key="10">
    <source>
        <dbReference type="Proteomes" id="UP000815698"/>
    </source>
</evidence>
<evidence type="ECO:0000256" key="1">
    <source>
        <dbReference type="ARBA" id="ARBA00022512"/>
    </source>
</evidence>
<feature type="region of interest" description="Disordered" evidence="6">
    <location>
        <begin position="1"/>
        <end position="31"/>
    </location>
</feature>
<keyword evidence="2" id="KW-0964">Secreted</keyword>
<dbReference type="PROSITE" id="PS50847">
    <property type="entry name" value="GRAM_POS_ANCHORING"/>
    <property type="match status" value="1"/>
</dbReference>
<evidence type="ECO:0000256" key="4">
    <source>
        <dbReference type="ARBA" id="ARBA00023088"/>
    </source>
</evidence>
<dbReference type="Proteomes" id="UP000815698">
    <property type="component" value="Chromosome"/>
</dbReference>
<dbReference type="PANTHER" id="PTHR11575">
    <property type="entry name" value="5'-NUCLEOTIDASE-RELATED"/>
    <property type="match status" value="1"/>
</dbReference>
<evidence type="ECO:0000256" key="2">
    <source>
        <dbReference type="ARBA" id="ARBA00022525"/>
    </source>
</evidence>